<dbReference type="EMBL" id="AP017457">
    <property type="protein sequence ID" value="BAV00094.1"/>
    <property type="molecule type" value="Genomic_DNA"/>
</dbReference>
<dbReference type="GeneID" id="80452747"/>
<dbReference type="OrthoDB" id="116480at2"/>
<gene>
    <name evidence="1" type="ORF">AUMI_115510</name>
</gene>
<dbReference type="AlphaFoldDB" id="A0A173LYZ6"/>
<dbReference type="PANTHER" id="PTHR41282:SF1">
    <property type="entry name" value="CONSERVED TRANSMEMBRANE PROTEIN-RELATED"/>
    <property type="match status" value="1"/>
</dbReference>
<evidence type="ECO:0000313" key="1">
    <source>
        <dbReference type="EMBL" id="BAV00094.1"/>
    </source>
</evidence>
<protein>
    <submittedName>
        <fullName evidence="1">Uncharacterized protein</fullName>
    </submittedName>
</protein>
<accession>A0A173LYZ6</accession>
<proteinExistence type="predicted"/>
<dbReference type="Pfam" id="PF12811">
    <property type="entry name" value="BaxI_1"/>
    <property type="match status" value="1"/>
</dbReference>
<name>A0A173LYZ6_9MICO</name>
<reference evidence="1 2" key="1">
    <citation type="journal article" date="2016" name="Genome Announc.">
        <title>Complete Genome Sequence of Aurantimicrobium minutum Type Strain KNCT, a Planktonic Ultramicrobacterium Isolated from River Water.</title>
        <authorList>
            <person name="Nakai R."/>
            <person name="Fujisawa T."/>
            <person name="Nakamura Y."/>
            <person name="Nishide H."/>
            <person name="Uchiyama I."/>
            <person name="Baba T."/>
            <person name="Toyoda A."/>
            <person name="Fujiyama A."/>
            <person name="Naganuma T."/>
            <person name="Niki H."/>
        </authorList>
    </citation>
    <scope>NUCLEOTIDE SEQUENCE [LARGE SCALE GENOMIC DNA]</scope>
    <source>
        <strain evidence="1 2">KNC</strain>
    </source>
</reference>
<evidence type="ECO:0000313" key="2">
    <source>
        <dbReference type="Proteomes" id="UP000243847"/>
    </source>
</evidence>
<organism evidence="1 2">
    <name type="scientific">Aurantimicrobium minutum</name>
    <dbReference type="NCBI Taxonomy" id="708131"/>
    <lineage>
        <taxon>Bacteria</taxon>
        <taxon>Bacillati</taxon>
        <taxon>Actinomycetota</taxon>
        <taxon>Actinomycetes</taxon>
        <taxon>Micrococcales</taxon>
        <taxon>Microbacteriaceae</taxon>
        <taxon>Aurantimicrobium</taxon>
    </lineage>
</organism>
<sequence length="264" mass="27842">MAVNNPAFAGNKAFSPNATAEELQALYDAPSANRAPEPALTYEATIAKSFISFAVLLVGAVAGWMITATNPAFGMTLVMFAAIGALVLAMVNIFKKEPVPALILGYAALEGVFIGGISLVFDAQWSGIVAQAVIATIVVVGVTLALFASGKIRASARATKIFFIGIISYLVFSLVSFFMQLFGATSGTFGLNSVEIFGIPLGLIIGPLVILLAAYSLVLDFDMIQRGVANKAPAKFAWTGAFSIMVTVVWLYLQILQFLAIARD</sequence>
<dbReference type="KEGG" id="amin:AUMI_115510"/>
<dbReference type="PANTHER" id="PTHR41282">
    <property type="entry name" value="CONSERVED TRANSMEMBRANE PROTEIN-RELATED"/>
    <property type="match status" value="1"/>
</dbReference>
<dbReference type="Proteomes" id="UP000243847">
    <property type="component" value="Chromosome sequence1"/>
</dbReference>
<dbReference type="RefSeq" id="WP_096383268.1">
    <property type="nucleotide sequence ID" value="NZ_AP017457.1"/>
</dbReference>
<dbReference type="InterPro" id="IPR010539">
    <property type="entry name" value="BaxI_1-like"/>
</dbReference>